<dbReference type="InterPro" id="IPR018076">
    <property type="entry name" value="T2SS_GspF_dom"/>
</dbReference>
<name>A0A2S5GT12_9BURK</name>
<dbReference type="InterPro" id="IPR003004">
    <property type="entry name" value="GspF/PilC"/>
</dbReference>
<evidence type="ECO:0000256" key="6">
    <source>
        <dbReference type="ARBA" id="ARBA00022692"/>
    </source>
</evidence>
<evidence type="ECO:0000256" key="2">
    <source>
        <dbReference type="ARBA" id="ARBA00004651"/>
    </source>
</evidence>
<comment type="similarity">
    <text evidence="3 10">Belongs to the GSP F family.</text>
</comment>
<sequence length="397" mass="43398">MNEFRIRLLKQGTLRVHTVRASSEGEARAQLSDADGMVLDIQRSAVRRGIKARGKKTFSLGLLLQELSTLLDAGLALIEALEALSDKAGKGNKALQSSLSQLLRLLYQGQPLSKAMQAQPLVYPALLVATVASAEGSGQLPVVLRRYQYYETRIENIRKKVVGALVYPLVVIAVGFGILLFMLFFVVPRFAIVFESMRTLPATAEAMLWWARLVKSDGQWLGAGIGGSLLFAALALRTQRVKAALMNLFWRLPKLRDVGNLFVLARFYRTVGLLIEGGTPALQAFELAERILPPAYGERLDLALQELRAGRSVSETLARHGLTTAVAERLLRVGEQSGDLGGMCERIAQFHDGTLDHAIEVFGKVFEPLLMLVVGGLVGTIVILLYMPIFEMAGSLG</sequence>
<dbReference type="GO" id="GO:0005886">
    <property type="term" value="C:plasma membrane"/>
    <property type="evidence" value="ECO:0007669"/>
    <property type="project" value="UniProtKB-SubCell"/>
</dbReference>
<comment type="subcellular location">
    <subcellularLocation>
        <location evidence="10">Cell inner membrane</location>
        <topology evidence="10">Multi-pass membrane protein</topology>
    </subcellularLocation>
    <subcellularLocation>
        <location evidence="2">Cell membrane</location>
        <topology evidence="2">Multi-pass membrane protein</topology>
    </subcellularLocation>
</comment>
<evidence type="ECO:0000256" key="7">
    <source>
        <dbReference type="ARBA" id="ARBA00022989"/>
    </source>
</evidence>
<evidence type="ECO:0000256" key="3">
    <source>
        <dbReference type="ARBA" id="ARBA00005745"/>
    </source>
</evidence>
<dbReference type="Gene3D" id="1.20.81.30">
    <property type="entry name" value="Type II secretion system (T2SS), domain F"/>
    <property type="match status" value="2"/>
</dbReference>
<dbReference type="PANTHER" id="PTHR30012">
    <property type="entry name" value="GENERAL SECRETION PATHWAY PROTEIN"/>
    <property type="match status" value="1"/>
</dbReference>
<dbReference type="InterPro" id="IPR042094">
    <property type="entry name" value="T2SS_GspF_sf"/>
</dbReference>
<dbReference type="Proteomes" id="UP000239990">
    <property type="component" value="Unassembled WGS sequence"/>
</dbReference>
<keyword evidence="4 10" id="KW-0813">Transport</keyword>
<evidence type="ECO:0000313" key="13">
    <source>
        <dbReference type="EMBL" id="PPA76227.1"/>
    </source>
</evidence>
<proteinExistence type="inferred from homology"/>
<evidence type="ECO:0000256" key="9">
    <source>
        <dbReference type="ARBA" id="ARBA00030750"/>
    </source>
</evidence>
<evidence type="ECO:0000256" key="8">
    <source>
        <dbReference type="ARBA" id="ARBA00023136"/>
    </source>
</evidence>
<dbReference type="RefSeq" id="WP_046803435.1">
    <property type="nucleotide sequence ID" value="NZ_PREU01000004.1"/>
</dbReference>
<dbReference type="InterPro" id="IPR001992">
    <property type="entry name" value="T2SS_GspF/T4SS_PilC_CS"/>
</dbReference>
<evidence type="ECO:0000256" key="1">
    <source>
        <dbReference type="ARBA" id="ARBA00002684"/>
    </source>
</evidence>
<feature type="transmembrane region" description="Helical" evidence="11">
    <location>
        <begin position="218"/>
        <end position="236"/>
    </location>
</feature>
<feature type="domain" description="Type II secretion system protein GspF" evidence="12">
    <location>
        <begin position="267"/>
        <end position="388"/>
    </location>
</feature>
<gene>
    <name evidence="13" type="ORF">C4E15_11200</name>
</gene>
<evidence type="ECO:0000259" key="12">
    <source>
        <dbReference type="Pfam" id="PF00482"/>
    </source>
</evidence>
<dbReference type="Pfam" id="PF00482">
    <property type="entry name" value="T2SSF"/>
    <property type="match status" value="2"/>
</dbReference>
<evidence type="ECO:0000313" key="14">
    <source>
        <dbReference type="Proteomes" id="UP000239990"/>
    </source>
</evidence>
<dbReference type="PRINTS" id="PR00812">
    <property type="entry name" value="BCTERIALGSPF"/>
</dbReference>
<comment type="caution">
    <text evidence="13">The sequence shown here is derived from an EMBL/GenBank/DDBJ whole genome shotgun (WGS) entry which is preliminary data.</text>
</comment>
<feature type="domain" description="Type II secretion system protein GspF" evidence="12">
    <location>
        <begin position="64"/>
        <end position="188"/>
    </location>
</feature>
<evidence type="ECO:0000256" key="10">
    <source>
        <dbReference type="RuleBase" id="RU003923"/>
    </source>
</evidence>
<keyword evidence="7 11" id="KW-1133">Transmembrane helix</keyword>
<comment type="function">
    <text evidence="1">Component of the type II secretion system inner membrane complex required for the energy-dependent secretion of extracellular factors such as proteases and toxins from the periplasm.</text>
</comment>
<dbReference type="EMBL" id="PREU01000004">
    <property type="protein sequence ID" value="PPA76227.1"/>
    <property type="molecule type" value="Genomic_DNA"/>
</dbReference>
<protein>
    <recommendedName>
        <fullName evidence="9">General secretion pathway protein F</fullName>
    </recommendedName>
</protein>
<dbReference type="AlphaFoldDB" id="A0A2S5GT12"/>
<evidence type="ECO:0000256" key="11">
    <source>
        <dbReference type="SAM" id="Phobius"/>
    </source>
</evidence>
<dbReference type="OrthoDB" id="9805682at2"/>
<dbReference type="GO" id="GO:0009306">
    <property type="term" value="P:protein secretion"/>
    <property type="evidence" value="ECO:0007669"/>
    <property type="project" value="InterPro"/>
</dbReference>
<evidence type="ECO:0000256" key="5">
    <source>
        <dbReference type="ARBA" id="ARBA00022475"/>
    </source>
</evidence>
<feature type="transmembrane region" description="Helical" evidence="11">
    <location>
        <begin position="369"/>
        <end position="389"/>
    </location>
</feature>
<keyword evidence="5" id="KW-1003">Cell membrane</keyword>
<dbReference type="PROSITE" id="PS00874">
    <property type="entry name" value="T2SP_F"/>
    <property type="match status" value="1"/>
</dbReference>
<feature type="transmembrane region" description="Helical" evidence="11">
    <location>
        <begin position="121"/>
        <end position="144"/>
    </location>
</feature>
<accession>A0A2S5GT12</accession>
<evidence type="ECO:0000256" key="4">
    <source>
        <dbReference type="ARBA" id="ARBA00022448"/>
    </source>
</evidence>
<feature type="transmembrane region" description="Helical" evidence="11">
    <location>
        <begin position="165"/>
        <end position="187"/>
    </location>
</feature>
<keyword evidence="6 10" id="KW-0812">Transmembrane</keyword>
<dbReference type="PANTHER" id="PTHR30012:SF0">
    <property type="entry name" value="TYPE II SECRETION SYSTEM PROTEIN F-RELATED"/>
    <property type="match status" value="1"/>
</dbReference>
<organism evidence="13 14">
    <name type="scientific">Achromobacter spanius</name>
    <dbReference type="NCBI Taxonomy" id="217203"/>
    <lineage>
        <taxon>Bacteria</taxon>
        <taxon>Pseudomonadati</taxon>
        <taxon>Pseudomonadota</taxon>
        <taxon>Betaproteobacteria</taxon>
        <taxon>Burkholderiales</taxon>
        <taxon>Alcaligenaceae</taxon>
        <taxon>Achromobacter</taxon>
    </lineage>
</organism>
<reference evidence="13 14" key="1">
    <citation type="submission" date="2018-02" db="EMBL/GenBank/DDBJ databases">
        <title>Draft Genome of Achromobacter spanius stain 6.</title>
        <authorList>
            <person name="Gunasekera T.S."/>
            <person name="Radwan O."/>
            <person name="Ruiz O.N."/>
        </authorList>
    </citation>
    <scope>NUCLEOTIDE SEQUENCE [LARGE SCALE GENOMIC DNA]</scope>
    <source>
        <strain evidence="13 14">6</strain>
    </source>
</reference>
<keyword evidence="8 11" id="KW-0472">Membrane</keyword>